<dbReference type="GeneID" id="85476602"/>
<evidence type="ECO:0000256" key="1">
    <source>
        <dbReference type="SAM" id="SignalP"/>
    </source>
</evidence>
<evidence type="ECO:0000313" key="2">
    <source>
        <dbReference type="EMBL" id="KAK1621437.1"/>
    </source>
</evidence>
<protein>
    <recommendedName>
        <fullName evidence="4">Secreted protein</fullName>
    </recommendedName>
</protein>
<evidence type="ECO:0000313" key="3">
    <source>
        <dbReference type="Proteomes" id="UP001243989"/>
    </source>
</evidence>
<feature type="signal peptide" evidence="1">
    <location>
        <begin position="1"/>
        <end position="22"/>
    </location>
</feature>
<evidence type="ECO:0008006" key="4">
    <source>
        <dbReference type="Google" id="ProtNLM"/>
    </source>
</evidence>
<accession>A0AAJ0E977</accession>
<name>A0AAJ0E977_9PEZI</name>
<dbReference type="AlphaFoldDB" id="A0AAJ0E977"/>
<keyword evidence="1" id="KW-0732">Signal</keyword>
<keyword evidence="3" id="KW-1185">Reference proteome</keyword>
<organism evidence="2 3">
    <name type="scientific">Colletotrichum phormii</name>
    <dbReference type="NCBI Taxonomy" id="359342"/>
    <lineage>
        <taxon>Eukaryota</taxon>
        <taxon>Fungi</taxon>
        <taxon>Dikarya</taxon>
        <taxon>Ascomycota</taxon>
        <taxon>Pezizomycotina</taxon>
        <taxon>Sordariomycetes</taxon>
        <taxon>Hypocreomycetidae</taxon>
        <taxon>Glomerellales</taxon>
        <taxon>Glomerellaceae</taxon>
        <taxon>Colletotrichum</taxon>
        <taxon>Colletotrichum acutatum species complex</taxon>
    </lineage>
</organism>
<dbReference type="Proteomes" id="UP001243989">
    <property type="component" value="Unassembled WGS sequence"/>
</dbReference>
<dbReference type="RefSeq" id="XP_060437432.1">
    <property type="nucleotide sequence ID" value="XM_060591740.1"/>
</dbReference>
<gene>
    <name evidence="2" type="ORF">BDP81DRAFT_443588</name>
</gene>
<proteinExistence type="predicted"/>
<sequence length="148" mass="16312">MPCRLGFAIFLSVFLRMQPVLFVSTYISFHPQGHTLTINVSRSSGYSDHLPRVAARDGVIIWSRTASGSWASSSIRCSDIHSPRPWLLLPGLQDSASSAGPCGFLQALIIVTQHPGSRTWYPNFKDSSRARKQRENRVTARAGVLTAV</sequence>
<reference evidence="2" key="1">
    <citation type="submission" date="2021-06" db="EMBL/GenBank/DDBJ databases">
        <title>Comparative genomics, transcriptomics and evolutionary studies reveal genomic signatures of adaptation to plant cell wall in hemibiotrophic fungi.</title>
        <authorList>
            <consortium name="DOE Joint Genome Institute"/>
            <person name="Baroncelli R."/>
            <person name="Diaz J.F."/>
            <person name="Benocci T."/>
            <person name="Peng M."/>
            <person name="Battaglia E."/>
            <person name="Haridas S."/>
            <person name="Andreopoulos W."/>
            <person name="Labutti K."/>
            <person name="Pangilinan J."/>
            <person name="Floch G.L."/>
            <person name="Makela M.R."/>
            <person name="Henrissat B."/>
            <person name="Grigoriev I.V."/>
            <person name="Crouch J.A."/>
            <person name="De Vries R.P."/>
            <person name="Sukno S.A."/>
            <person name="Thon M.R."/>
        </authorList>
    </citation>
    <scope>NUCLEOTIDE SEQUENCE</scope>
    <source>
        <strain evidence="2">CBS 102054</strain>
    </source>
</reference>
<comment type="caution">
    <text evidence="2">The sequence shown here is derived from an EMBL/GenBank/DDBJ whole genome shotgun (WGS) entry which is preliminary data.</text>
</comment>
<feature type="non-terminal residue" evidence="2">
    <location>
        <position position="148"/>
    </location>
</feature>
<feature type="chain" id="PRO_5042502070" description="Secreted protein" evidence="1">
    <location>
        <begin position="23"/>
        <end position="148"/>
    </location>
</feature>
<dbReference type="EMBL" id="JAHMHQ010000051">
    <property type="protein sequence ID" value="KAK1621437.1"/>
    <property type="molecule type" value="Genomic_DNA"/>
</dbReference>